<proteinExistence type="predicted"/>
<sequence>MVHLLRSIEVKLSIDMVNGVIFTSAALALNPGPICLICTAHRYLPNKALILSGQESQDVIKDEAYSVCDVR</sequence>
<dbReference type="AlphaFoldDB" id="F0WKG4"/>
<organism evidence="1">
    <name type="scientific">Albugo laibachii Nc14</name>
    <dbReference type="NCBI Taxonomy" id="890382"/>
    <lineage>
        <taxon>Eukaryota</taxon>
        <taxon>Sar</taxon>
        <taxon>Stramenopiles</taxon>
        <taxon>Oomycota</taxon>
        <taxon>Peronosporomycetes</taxon>
        <taxon>Albuginales</taxon>
        <taxon>Albuginaceae</taxon>
        <taxon>Albugo</taxon>
    </lineage>
</organism>
<name>F0WKG4_9STRA</name>
<accession>F0WKG4</accession>
<reference evidence="1" key="1">
    <citation type="journal article" date="2011" name="PLoS Biol.">
        <title>Gene gain and loss during evolution of obligate parasitism in the white rust pathogen of Arabidopsis thaliana.</title>
        <authorList>
            <person name="Kemen E."/>
            <person name="Gardiner A."/>
            <person name="Schultz-Larsen T."/>
            <person name="Kemen A.C."/>
            <person name="Balmuth A.L."/>
            <person name="Robert-Seilaniantz A."/>
            <person name="Bailey K."/>
            <person name="Holub E."/>
            <person name="Studholme D.J."/>
            <person name="Maclean D."/>
            <person name="Jones J.D."/>
        </authorList>
    </citation>
    <scope>NUCLEOTIDE SEQUENCE</scope>
</reference>
<evidence type="ECO:0000313" key="1">
    <source>
        <dbReference type="EMBL" id="CCA21768.1"/>
    </source>
</evidence>
<protein>
    <submittedName>
        <fullName evidence="1">AlNc14C133G7015 protein</fullName>
    </submittedName>
</protein>
<gene>
    <name evidence="1" type="primary">AlNc14C133G7015</name>
    <name evidence="1" type="ORF">ALNC14_079110</name>
</gene>
<dbReference type="HOGENOM" id="CLU_2745335_0_0_1"/>
<reference evidence="1" key="2">
    <citation type="submission" date="2011-02" db="EMBL/GenBank/DDBJ databases">
        <authorList>
            <person name="MacLean D."/>
        </authorList>
    </citation>
    <scope>NUCLEOTIDE SEQUENCE</scope>
</reference>
<dbReference type="EMBL" id="FR824178">
    <property type="protein sequence ID" value="CCA21768.1"/>
    <property type="molecule type" value="Genomic_DNA"/>
</dbReference>